<proteinExistence type="predicted"/>
<evidence type="ECO:0000313" key="3">
    <source>
        <dbReference type="EMBL" id="MBB1254065.1"/>
    </source>
</evidence>
<dbReference type="PANTHER" id="PTHR10953">
    <property type="entry name" value="UBIQUITIN-ACTIVATING ENZYME E1"/>
    <property type="match status" value="1"/>
</dbReference>
<dbReference type="EMBL" id="JABJWZ010000086">
    <property type="protein sequence ID" value="MBB1254065.1"/>
    <property type="molecule type" value="Genomic_DNA"/>
</dbReference>
<evidence type="ECO:0000313" key="6">
    <source>
        <dbReference type="Proteomes" id="UP000320857"/>
    </source>
</evidence>
<sequence>MKPEHRPYRTTEGNVRIGGVIHGIGAEIEDSDGWIWPLVQALDGQRGPLEIATEMAGTHPVPSESDVLEAIADLRRAGFLEDAAALPPGDLSEGELTRYSRGVPLLRWMDLSPRTSSWDLQLALRRARVLLIGLGGVGGVAAQGLVASGVGLLHCVDPDLVELSNLNRQILYRERDIGRRKVDVALESLRALNSDVVVTGEAAEVRDVEDLRRLLRPGELPAGGYDLLVLSADRPAAIRSWANEACIETDTPWIEGGYRGPLVSAGAFTPGRSGCLECRRATLAESRDLGLPPGECEEVVSPRMPWSPVNAVTASLAGALFVYSATAVLTGVPRLPPGFRLDYNLMRPADSGLEPIPRRSDCRVCGER</sequence>
<dbReference type="GO" id="GO:0008641">
    <property type="term" value="F:ubiquitin-like modifier activating enzyme activity"/>
    <property type="evidence" value="ECO:0007669"/>
    <property type="project" value="InterPro"/>
</dbReference>
<keyword evidence="1" id="KW-0812">Transmembrane</keyword>
<dbReference type="Pfam" id="PF00899">
    <property type="entry name" value="ThiF"/>
    <property type="match status" value="1"/>
</dbReference>
<evidence type="ECO:0000313" key="7">
    <source>
        <dbReference type="Proteomes" id="UP000517765"/>
    </source>
</evidence>
<dbReference type="InterPro" id="IPR000594">
    <property type="entry name" value="ThiF_NAD_FAD-bd"/>
</dbReference>
<dbReference type="AlphaFoldDB" id="A0A5P0YPF1"/>
<organism evidence="5 6">
    <name type="scientific">Streptomyces alkaliterrae</name>
    <dbReference type="NCBI Taxonomy" id="2213162"/>
    <lineage>
        <taxon>Bacteria</taxon>
        <taxon>Bacillati</taxon>
        <taxon>Actinomycetota</taxon>
        <taxon>Actinomycetes</taxon>
        <taxon>Kitasatosporales</taxon>
        <taxon>Streptomycetaceae</taxon>
        <taxon>Streptomyces</taxon>
    </lineage>
</organism>
<keyword evidence="5" id="KW-0548">Nucleotidyltransferase</keyword>
<feature type="transmembrane region" description="Helical" evidence="1">
    <location>
        <begin position="129"/>
        <end position="153"/>
    </location>
</feature>
<dbReference type="EMBL" id="JABJXA010000113">
    <property type="protein sequence ID" value="MBB1260707.1"/>
    <property type="molecule type" value="Genomic_DNA"/>
</dbReference>
<protein>
    <submittedName>
        <fullName evidence="5">ThiF family adenylyltransferase</fullName>
    </submittedName>
</protein>
<dbReference type="Proteomes" id="UP000517765">
    <property type="component" value="Unassembled WGS sequence"/>
</dbReference>
<dbReference type="PANTHER" id="PTHR10953:SF102">
    <property type="entry name" value="ADENYLYLTRANSFERASE AND SULFURTRANSFERASE MOCS3"/>
    <property type="match status" value="1"/>
</dbReference>
<dbReference type="GO" id="GO:0004792">
    <property type="term" value="F:thiosulfate-cyanide sulfurtransferase activity"/>
    <property type="evidence" value="ECO:0007669"/>
    <property type="project" value="TreeGrafter"/>
</dbReference>
<dbReference type="SUPFAM" id="SSF69572">
    <property type="entry name" value="Activating enzymes of the ubiquitin-like proteins"/>
    <property type="match status" value="1"/>
</dbReference>
<evidence type="ECO:0000313" key="8">
    <source>
        <dbReference type="Proteomes" id="UP000525686"/>
    </source>
</evidence>
<gene>
    <name evidence="5" type="ORF">FNX44_009790</name>
    <name evidence="3" type="ORF">H3146_11900</name>
    <name evidence="4" type="ORF">H3147_18030</name>
</gene>
<reference evidence="3" key="3">
    <citation type="journal article" name="Syst. Appl. Microbiol.">
        <title>Streptomyces alkaliterrae sp. nov., isolated from an alkaline soil, and emended descriptions of Streptomyces alkaliphilus, Streptomyces calidiresistens and Streptomyces durbertensis.</title>
        <authorList>
            <person name="Swiecimska M."/>
            <person name="Golinska P."/>
            <person name="Nouioui I."/>
            <person name="Wypij M."/>
            <person name="Rai M."/>
            <person name="Sangal V."/>
            <person name="Goodfellow M."/>
        </authorList>
    </citation>
    <scope>NUCLEOTIDE SEQUENCE</scope>
    <source>
        <strain evidence="3">OF3</strain>
        <strain evidence="4">OF8</strain>
    </source>
</reference>
<evidence type="ECO:0000313" key="4">
    <source>
        <dbReference type="EMBL" id="MBB1260707.1"/>
    </source>
</evidence>
<dbReference type="InterPro" id="IPR045886">
    <property type="entry name" value="ThiF/MoeB/HesA"/>
</dbReference>
<dbReference type="Proteomes" id="UP000525686">
    <property type="component" value="Unassembled WGS sequence"/>
</dbReference>
<dbReference type="GO" id="GO:0005737">
    <property type="term" value="C:cytoplasm"/>
    <property type="evidence" value="ECO:0007669"/>
    <property type="project" value="TreeGrafter"/>
</dbReference>
<evidence type="ECO:0000259" key="2">
    <source>
        <dbReference type="Pfam" id="PF00899"/>
    </source>
</evidence>
<keyword evidence="1" id="KW-0472">Membrane</keyword>
<comment type="caution">
    <text evidence="5">The sequence shown here is derived from an EMBL/GenBank/DDBJ whole genome shotgun (WGS) entry which is preliminary data.</text>
</comment>
<dbReference type="Proteomes" id="UP000320857">
    <property type="component" value="Unassembled WGS sequence"/>
</dbReference>
<dbReference type="Gene3D" id="3.40.50.720">
    <property type="entry name" value="NAD(P)-binding Rossmann-like Domain"/>
    <property type="match status" value="1"/>
</dbReference>
<dbReference type="InterPro" id="IPR035985">
    <property type="entry name" value="Ubiquitin-activating_enz"/>
</dbReference>
<accession>A0A5P0YPF1</accession>
<evidence type="ECO:0000313" key="5">
    <source>
        <dbReference type="EMBL" id="MQS02161.1"/>
    </source>
</evidence>
<keyword evidence="5" id="KW-0808">Transferase</keyword>
<dbReference type="GO" id="GO:0016779">
    <property type="term" value="F:nucleotidyltransferase activity"/>
    <property type="evidence" value="ECO:0007669"/>
    <property type="project" value="UniProtKB-KW"/>
</dbReference>
<evidence type="ECO:0000256" key="1">
    <source>
        <dbReference type="SAM" id="Phobius"/>
    </source>
</evidence>
<keyword evidence="6" id="KW-1185">Reference proteome</keyword>
<dbReference type="EMBL" id="VJYK02000075">
    <property type="protein sequence ID" value="MQS02161.1"/>
    <property type="molecule type" value="Genomic_DNA"/>
</dbReference>
<keyword evidence="1" id="KW-1133">Transmembrane helix</keyword>
<feature type="domain" description="THIF-type NAD/FAD binding fold" evidence="2">
    <location>
        <begin position="119"/>
        <end position="363"/>
    </location>
</feature>
<reference evidence="7 8" key="2">
    <citation type="submission" date="2020-05" db="EMBL/GenBank/DDBJ databases">
        <title>Classification of alakaliphilic streptomycetes isolated from an alkaline soil next to Lonar Crater, India and a proposal for the recognition of Streptomyces alkaliterrae sp. nov.</title>
        <authorList>
            <person name="Golinska P."/>
        </authorList>
    </citation>
    <scope>NUCLEOTIDE SEQUENCE [LARGE SCALE GENOMIC DNA]</scope>
    <source>
        <strain evidence="8">OF3</strain>
        <strain evidence="7">OF8</strain>
    </source>
</reference>
<reference evidence="5 6" key="1">
    <citation type="submission" date="2019-10" db="EMBL/GenBank/DDBJ databases">
        <title>Streptomyces sp. nov., a novel actinobacterium isolated from alkaline environment.</title>
        <authorList>
            <person name="Golinska P."/>
        </authorList>
    </citation>
    <scope>NUCLEOTIDE SEQUENCE [LARGE SCALE GENOMIC DNA]</scope>
    <source>
        <strain evidence="5 6">OF1</strain>
    </source>
</reference>
<name>A0A5P0YPF1_9ACTN</name>